<accession>D6WM09</accession>
<protein>
    <submittedName>
        <fullName evidence="1">Uncharacterized protein</fullName>
    </submittedName>
</protein>
<reference evidence="1 2" key="2">
    <citation type="journal article" date="2010" name="Nucleic Acids Res.">
        <title>BeetleBase in 2010: revisions to provide comprehensive genomic information for Tribolium castaneum.</title>
        <authorList>
            <person name="Kim H.S."/>
            <person name="Murphy T."/>
            <person name="Xia J."/>
            <person name="Caragea D."/>
            <person name="Park Y."/>
            <person name="Beeman R.W."/>
            <person name="Lorenzen M.D."/>
            <person name="Butcher S."/>
            <person name="Manak J.R."/>
            <person name="Brown S.J."/>
        </authorList>
    </citation>
    <scope>GENOME REANNOTATION</scope>
    <source>
        <strain evidence="1 2">Georgia GA2</strain>
    </source>
</reference>
<sequence>MRDRLGLKYSDVSVQFALLKKLHSGGCVIGRLYHRIKRNIGGILCRSHGLCDGLSELAPVVTAPVGCLFRTGLKEASVCQNVYHFDALEIFRLRDTP</sequence>
<name>D6WM09_TRICA</name>
<evidence type="ECO:0000313" key="2">
    <source>
        <dbReference type="Proteomes" id="UP000007266"/>
    </source>
</evidence>
<dbReference type="HOGENOM" id="CLU_2349438_0_0_1"/>
<proteinExistence type="predicted"/>
<dbReference type="InParanoid" id="D6WM09"/>
<reference evidence="1 2" key="1">
    <citation type="journal article" date="2008" name="Nature">
        <title>The genome of the model beetle and pest Tribolium castaneum.</title>
        <authorList>
            <consortium name="Tribolium Genome Sequencing Consortium"/>
            <person name="Richards S."/>
            <person name="Gibbs R.A."/>
            <person name="Weinstock G.M."/>
            <person name="Brown S.J."/>
            <person name="Denell R."/>
            <person name="Beeman R.W."/>
            <person name="Gibbs R."/>
            <person name="Beeman R.W."/>
            <person name="Brown S.J."/>
            <person name="Bucher G."/>
            <person name="Friedrich M."/>
            <person name="Grimmelikhuijzen C.J."/>
            <person name="Klingler M."/>
            <person name="Lorenzen M."/>
            <person name="Richards S."/>
            <person name="Roth S."/>
            <person name="Schroder R."/>
            <person name="Tautz D."/>
            <person name="Zdobnov E.M."/>
            <person name="Muzny D."/>
            <person name="Gibbs R.A."/>
            <person name="Weinstock G.M."/>
            <person name="Attaway T."/>
            <person name="Bell S."/>
            <person name="Buhay C.J."/>
            <person name="Chandrabose M.N."/>
            <person name="Chavez D."/>
            <person name="Clerk-Blankenburg K.P."/>
            <person name="Cree A."/>
            <person name="Dao M."/>
            <person name="Davis C."/>
            <person name="Chacko J."/>
            <person name="Dinh H."/>
            <person name="Dugan-Rocha S."/>
            <person name="Fowler G."/>
            <person name="Garner T.T."/>
            <person name="Garnes J."/>
            <person name="Gnirke A."/>
            <person name="Hawes A."/>
            <person name="Hernandez J."/>
            <person name="Hines S."/>
            <person name="Holder M."/>
            <person name="Hume J."/>
            <person name="Jhangiani S.N."/>
            <person name="Joshi V."/>
            <person name="Khan Z.M."/>
            <person name="Jackson L."/>
            <person name="Kovar C."/>
            <person name="Kowis A."/>
            <person name="Lee S."/>
            <person name="Lewis L.R."/>
            <person name="Margolis J."/>
            <person name="Morgan M."/>
            <person name="Nazareth L.V."/>
            <person name="Nguyen N."/>
            <person name="Okwuonu G."/>
            <person name="Parker D."/>
            <person name="Richards S."/>
            <person name="Ruiz S.J."/>
            <person name="Santibanez J."/>
            <person name="Savard J."/>
            <person name="Scherer S.E."/>
            <person name="Schneider B."/>
            <person name="Sodergren E."/>
            <person name="Tautz D."/>
            <person name="Vattahil S."/>
            <person name="Villasana D."/>
            <person name="White C.S."/>
            <person name="Wright R."/>
            <person name="Park Y."/>
            <person name="Beeman R.W."/>
            <person name="Lord J."/>
            <person name="Oppert B."/>
            <person name="Lorenzen M."/>
            <person name="Brown S."/>
            <person name="Wang L."/>
            <person name="Savard J."/>
            <person name="Tautz D."/>
            <person name="Richards S."/>
            <person name="Weinstock G."/>
            <person name="Gibbs R.A."/>
            <person name="Liu Y."/>
            <person name="Worley K."/>
            <person name="Weinstock G."/>
            <person name="Elsik C.G."/>
            <person name="Reese J.T."/>
            <person name="Elhaik E."/>
            <person name="Landan G."/>
            <person name="Graur D."/>
            <person name="Arensburger P."/>
            <person name="Atkinson P."/>
            <person name="Beeman R.W."/>
            <person name="Beidler J."/>
            <person name="Brown S.J."/>
            <person name="Demuth J.P."/>
            <person name="Drury D.W."/>
            <person name="Du Y.Z."/>
            <person name="Fujiwara H."/>
            <person name="Lorenzen M."/>
            <person name="Maselli V."/>
            <person name="Osanai M."/>
            <person name="Park Y."/>
            <person name="Robertson H.M."/>
            <person name="Tu Z."/>
            <person name="Wang J.J."/>
            <person name="Wang S."/>
            <person name="Richards S."/>
            <person name="Song H."/>
            <person name="Zhang L."/>
            <person name="Sodergren E."/>
            <person name="Werner D."/>
            <person name="Stanke M."/>
            <person name="Morgenstern B."/>
            <person name="Solovyev V."/>
            <person name="Kosarev P."/>
            <person name="Brown G."/>
            <person name="Chen H.C."/>
            <person name="Ermolaeva O."/>
            <person name="Hlavina W."/>
            <person name="Kapustin Y."/>
            <person name="Kiryutin B."/>
            <person name="Kitts P."/>
            <person name="Maglott D."/>
            <person name="Pruitt K."/>
            <person name="Sapojnikov V."/>
            <person name="Souvorov A."/>
            <person name="Mackey A.J."/>
            <person name="Waterhouse R.M."/>
            <person name="Wyder S."/>
            <person name="Zdobnov E.M."/>
            <person name="Zdobnov E.M."/>
            <person name="Wyder S."/>
            <person name="Kriventseva E.V."/>
            <person name="Kadowaki T."/>
            <person name="Bork P."/>
            <person name="Aranda M."/>
            <person name="Bao R."/>
            <person name="Beermann A."/>
            <person name="Berns N."/>
            <person name="Bolognesi R."/>
            <person name="Bonneton F."/>
            <person name="Bopp D."/>
            <person name="Brown S.J."/>
            <person name="Bucher G."/>
            <person name="Butts T."/>
            <person name="Chaumot A."/>
            <person name="Denell R.E."/>
            <person name="Ferrier D.E."/>
            <person name="Friedrich M."/>
            <person name="Gordon C.M."/>
            <person name="Jindra M."/>
            <person name="Klingler M."/>
            <person name="Lan Q."/>
            <person name="Lattorff H.M."/>
            <person name="Laudet V."/>
            <person name="von Levetsow C."/>
            <person name="Liu Z."/>
            <person name="Lutz R."/>
            <person name="Lynch J.A."/>
            <person name="da Fonseca R.N."/>
            <person name="Posnien N."/>
            <person name="Reuter R."/>
            <person name="Roth S."/>
            <person name="Savard J."/>
            <person name="Schinko J.B."/>
            <person name="Schmitt C."/>
            <person name="Schoppmeier M."/>
            <person name="Schroder R."/>
            <person name="Shippy T.D."/>
            <person name="Simonnet F."/>
            <person name="Marques-Souza H."/>
            <person name="Tautz D."/>
            <person name="Tomoyasu Y."/>
            <person name="Trauner J."/>
            <person name="Van der Zee M."/>
            <person name="Vervoort M."/>
            <person name="Wittkopp N."/>
            <person name="Wimmer E.A."/>
            <person name="Yang X."/>
            <person name="Jones A.K."/>
            <person name="Sattelle D.B."/>
            <person name="Ebert P.R."/>
            <person name="Nelson D."/>
            <person name="Scott J.G."/>
            <person name="Beeman R.W."/>
            <person name="Muthukrishnan S."/>
            <person name="Kramer K.J."/>
            <person name="Arakane Y."/>
            <person name="Beeman R.W."/>
            <person name="Zhu Q."/>
            <person name="Hogenkamp D."/>
            <person name="Dixit R."/>
            <person name="Oppert B."/>
            <person name="Jiang H."/>
            <person name="Zou Z."/>
            <person name="Marshall J."/>
            <person name="Elpidina E."/>
            <person name="Vinokurov K."/>
            <person name="Oppert C."/>
            <person name="Zou Z."/>
            <person name="Evans J."/>
            <person name="Lu Z."/>
            <person name="Zhao P."/>
            <person name="Sumathipala N."/>
            <person name="Altincicek B."/>
            <person name="Vilcinskas A."/>
            <person name="Williams M."/>
            <person name="Hultmark D."/>
            <person name="Hetru C."/>
            <person name="Jiang H."/>
            <person name="Grimmelikhuijzen C.J."/>
            <person name="Hauser F."/>
            <person name="Cazzamali G."/>
            <person name="Williamson M."/>
            <person name="Park Y."/>
            <person name="Li B."/>
            <person name="Tanaka Y."/>
            <person name="Predel R."/>
            <person name="Neupert S."/>
            <person name="Schachtner J."/>
            <person name="Verleyen P."/>
            <person name="Raible F."/>
            <person name="Bork P."/>
            <person name="Friedrich M."/>
            <person name="Walden K.K."/>
            <person name="Robertson H.M."/>
            <person name="Angeli S."/>
            <person name="Foret S."/>
            <person name="Bucher G."/>
            <person name="Schuetz S."/>
            <person name="Maleszka R."/>
            <person name="Wimmer E.A."/>
            <person name="Beeman R.W."/>
            <person name="Lorenzen M."/>
            <person name="Tomoyasu Y."/>
            <person name="Miller S.C."/>
            <person name="Grossmann D."/>
            <person name="Bucher G."/>
        </authorList>
    </citation>
    <scope>NUCLEOTIDE SEQUENCE [LARGE SCALE GENOMIC DNA]</scope>
    <source>
        <strain evidence="1 2">Georgia GA2</strain>
    </source>
</reference>
<gene>
    <name evidence="1" type="primary">GLEAN_14450</name>
    <name evidence="1" type="ORF">TcasGA2_TC014450</name>
</gene>
<dbReference type="Proteomes" id="UP000007266">
    <property type="component" value="Linkage group 5"/>
</dbReference>
<keyword evidence="2" id="KW-1185">Reference proteome</keyword>
<dbReference type="EMBL" id="KQ971343">
    <property type="protein sequence ID" value="EFA04201.1"/>
    <property type="molecule type" value="Genomic_DNA"/>
</dbReference>
<evidence type="ECO:0000313" key="1">
    <source>
        <dbReference type="EMBL" id="EFA04201.1"/>
    </source>
</evidence>
<dbReference type="AlphaFoldDB" id="D6WM09"/>
<organism evidence="1 2">
    <name type="scientific">Tribolium castaneum</name>
    <name type="common">Red flour beetle</name>
    <dbReference type="NCBI Taxonomy" id="7070"/>
    <lineage>
        <taxon>Eukaryota</taxon>
        <taxon>Metazoa</taxon>
        <taxon>Ecdysozoa</taxon>
        <taxon>Arthropoda</taxon>
        <taxon>Hexapoda</taxon>
        <taxon>Insecta</taxon>
        <taxon>Pterygota</taxon>
        <taxon>Neoptera</taxon>
        <taxon>Endopterygota</taxon>
        <taxon>Coleoptera</taxon>
        <taxon>Polyphaga</taxon>
        <taxon>Cucujiformia</taxon>
        <taxon>Tenebrionidae</taxon>
        <taxon>Tenebrionidae incertae sedis</taxon>
        <taxon>Tribolium</taxon>
    </lineage>
</organism>